<reference evidence="3" key="2">
    <citation type="journal article" date="2008" name="Genome Biol.">
        <title>Improved genome assembly and evidence-based global gene model set for the chordate Ciona intestinalis: new insight into intron and operon populations.</title>
        <authorList>
            <person name="Satou Y."/>
            <person name="Mineta K."/>
            <person name="Ogasawara M."/>
            <person name="Sasakura Y."/>
            <person name="Shoguchi E."/>
            <person name="Ueno K."/>
            <person name="Yamada L."/>
            <person name="Matsumoto J."/>
            <person name="Wasserscheid J."/>
            <person name="Dewar K."/>
            <person name="Wiley G.B."/>
            <person name="Macmil S.L."/>
            <person name="Roe B.A."/>
            <person name="Zeller R.W."/>
            <person name="Hastings K.E."/>
            <person name="Lemaire P."/>
            <person name="Lindquist E."/>
            <person name="Endo T."/>
            <person name="Hotta K."/>
            <person name="Inaba K."/>
        </authorList>
    </citation>
    <scope>NUCLEOTIDE SEQUENCE [LARGE SCALE GENOMIC DNA]</scope>
    <source>
        <strain evidence="3">wild type</strain>
    </source>
</reference>
<evidence type="ECO:0000259" key="2">
    <source>
        <dbReference type="Pfam" id="PF13914"/>
    </source>
</evidence>
<dbReference type="PANTHER" id="PTHR21685">
    <property type="entry name" value="TON-B BOX DOMAIN"/>
    <property type="match status" value="1"/>
</dbReference>
<reference evidence="3" key="3">
    <citation type="submission" date="2025-08" db="UniProtKB">
        <authorList>
            <consortium name="Ensembl"/>
        </authorList>
    </citation>
    <scope>IDENTIFICATION</scope>
</reference>
<reference evidence="3" key="4">
    <citation type="submission" date="2025-09" db="UniProtKB">
        <authorList>
            <consortium name="Ensembl"/>
        </authorList>
    </citation>
    <scope>IDENTIFICATION</scope>
</reference>
<proteinExistence type="predicted"/>
<feature type="region of interest" description="Disordered" evidence="1">
    <location>
        <begin position="81"/>
        <end position="126"/>
    </location>
</feature>
<dbReference type="InParanoid" id="F7B054"/>
<evidence type="ECO:0000313" key="4">
    <source>
        <dbReference type="Proteomes" id="UP000008144"/>
    </source>
</evidence>
<dbReference type="EMBL" id="EAAA01002910">
    <property type="status" value="NOT_ANNOTATED_CDS"/>
    <property type="molecule type" value="Genomic_DNA"/>
</dbReference>
<feature type="compositionally biased region" description="Polar residues" evidence="1">
    <location>
        <begin position="97"/>
        <end position="116"/>
    </location>
</feature>
<accession>F7B054</accession>
<reference evidence="4" key="1">
    <citation type="journal article" date="2002" name="Science">
        <title>The draft genome of Ciona intestinalis: insights into chordate and vertebrate origins.</title>
        <authorList>
            <person name="Dehal P."/>
            <person name="Satou Y."/>
            <person name="Campbell R.K."/>
            <person name="Chapman J."/>
            <person name="Degnan B."/>
            <person name="De Tomaso A."/>
            <person name="Davidson B."/>
            <person name="Di Gregorio A."/>
            <person name="Gelpke M."/>
            <person name="Goodstein D.M."/>
            <person name="Harafuji N."/>
            <person name="Hastings K.E."/>
            <person name="Ho I."/>
            <person name="Hotta K."/>
            <person name="Huang W."/>
            <person name="Kawashima T."/>
            <person name="Lemaire P."/>
            <person name="Martinez D."/>
            <person name="Meinertzhagen I.A."/>
            <person name="Necula S."/>
            <person name="Nonaka M."/>
            <person name="Putnam N."/>
            <person name="Rash S."/>
            <person name="Saiga H."/>
            <person name="Satake M."/>
            <person name="Terry A."/>
            <person name="Yamada L."/>
            <person name="Wang H.G."/>
            <person name="Awazu S."/>
            <person name="Azumi K."/>
            <person name="Boore J."/>
            <person name="Branno M."/>
            <person name="Chin-Bow S."/>
            <person name="DeSantis R."/>
            <person name="Doyle S."/>
            <person name="Francino P."/>
            <person name="Keys D.N."/>
            <person name="Haga S."/>
            <person name="Hayashi H."/>
            <person name="Hino K."/>
            <person name="Imai K.S."/>
            <person name="Inaba K."/>
            <person name="Kano S."/>
            <person name="Kobayashi K."/>
            <person name="Kobayashi M."/>
            <person name="Lee B.I."/>
            <person name="Makabe K.W."/>
            <person name="Manohar C."/>
            <person name="Matassi G."/>
            <person name="Medina M."/>
            <person name="Mochizuki Y."/>
            <person name="Mount S."/>
            <person name="Morishita T."/>
            <person name="Miura S."/>
            <person name="Nakayama A."/>
            <person name="Nishizaka S."/>
            <person name="Nomoto H."/>
            <person name="Ohta F."/>
            <person name="Oishi K."/>
            <person name="Rigoutsos I."/>
            <person name="Sano M."/>
            <person name="Sasaki A."/>
            <person name="Sasakura Y."/>
            <person name="Shoguchi E."/>
            <person name="Shin-i T."/>
            <person name="Spagnuolo A."/>
            <person name="Stainier D."/>
            <person name="Suzuki M.M."/>
            <person name="Tassy O."/>
            <person name="Takatori N."/>
            <person name="Tokuoka M."/>
            <person name="Yagi K."/>
            <person name="Yoshizaki F."/>
            <person name="Wada S."/>
            <person name="Zhang C."/>
            <person name="Hyatt P.D."/>
            <person name="Larimer F."/>
            <person name="Detter C."/>
            <person name="Doggett N."/>
            <person name="Glavina T."/>
            <person name="Hawkins T."/>
            <person name="Richardson P."/>
            <person name="Lucas S."/>
            <person name="Kohara Y."/>
            <person name="Levine M."/>
            <person name="Satoh N."/>
            <person name="Rokhsar D.S."/>
        </authorList>
    </citation>
    <scope>NUCLEOTIDE SEQUENCE [LARGE SCALE GENOMIC DNA]</scope>
</reference>
<keyword evidence="4" id="KW-1185">Reference proteome</keyword>
<dbReference type="InterPro" id="IPR025907">
    <property type="entry name" value="Phostensin/Taperin_PP1-bd_dom"/>
</dbReference>
<sequence>DVTTNSIPSSSVDDVITDQIPIVPIRKKKHVHTKLISDTLPVGSILVQNEEPKKSTAPTPSNNATGLLFGKRGIPSKGFGGGNSFVVDPRKFKRGNPSPNTTIKKQNPPNESTNTEAIAPESVQHNKQVCETDAPPKGKRKLTVDQITVIGGYVKLDRPTLVSTKKTKDVTRHVKFDSEHMESTFHYPSENSLLNESGMKGNIMNKPAYGKESSLGKYTPKYLLSMKETLDGDLETDTVSEVNNEEEEMLNAVPLKDEDASAFSSSSADLLF</sequence>
<dbReference type="PANTHER" id="PTHR21685:SF2">
    <property type="match status" value="1"/>
</dbReference>
<protein>
    <recommendedName>
        <fullName evidence="2">Phostensin/Taperin PP1-binding domain-containing protein</fullName>
    </recommendedName>
</protein>
<evidence type="ECO:0000256" key="1">
    <source>
        <dbReference type="SAM" id="MobiDB-lite"/>
    </source>
</evidence>
<dbReference type="InterPro" id="IPR026671">
    <property type="entry name" value="PPP1R18/Tprn"/>
</dbReference>
<dbReference type="Pfam" id="PF13914">
    <property type="entry name" value="Phostensin"/>
    <property type="match status" value="1"/>
</dbReference>
<dbReference type="AlphaFoldDB" id="F7B054"/>
<dbReference type="Proteomes" id="UP000008144">
    <property type="component" value="Chromosome 9"/>
</dbReference>
<dbReference type="GO" id="GO:0019902">
    <property type="term" value="F:phosphatase binding"/>
    <property type="evidence" value="ECO:0007669"/>
    <property type="project" value="InterPro"/>
</dbReference>
<dbReference type="GeneTree" id="ENSGT00530000064035"/>
<dbReference type="Ensembl" id="ENSCINT00000014007.3">
    <property type="protein sequence ID" value="ENSCINP00000014007.3"/>
    <property type="gene ID" value="ENSCING00000006826.3"/>
</dbReference>
<feature type="domain" description="Phostensin/Taperin PP1-binding" evidence="2">
    <location>
        <begin position="55"/>
        <end position="194"/>
    </location>
</feature>
<dbReference type="HOGENOM" id="CLU_1024994_0_0_1"/>
<name>F7B054_CIOIN</name>
<organism evidence="3 4">
    <name type="scientific">Ciona intestinalis</name>
    <name type="common">Transparent sea squirt</name>
    <name type="synonym">Ascidia intestinalis</name>
    <dbReference type="NCBI Taxonomy" id="7719"/>
    <lineage>
        <taxon>Eukaryota</taxon>
        <taxon>Metazoa</taxon>
        <taxon>Chordata</taxon>
        <taxon>Tunicata</taxon>
        <taxon>Ascidiacea</taxon>
        <taxon>Phlebobranchia</taxon>
        <taxon>Cionidae</taxon>
        <taxon>Ciona</taxon>
    </lineage>
</organism>
<evidence type="ECO:0000313" key="3">
    <source>
        <dbReference type="Ensembl" id="ENSCINP00000014007.3"/>
    </source>
</evidence>